<proteinExistence type="predicted"/>
<keyword evidence="1" id="KW-0472">Membrane</keyword>
<feature type="transmembrane region" description="Helical" evidence="1">
    <location>
        <begin position="6"/>
        <end position="26"/>
    </location>
</feature>
<name>A0A839ZXZ2_9CAUL</name>
<dbReference type="EMBL" id="JACIDK010000001">
    <property type="protein sequence ID" value="MBB3890221.1"/>
    <property type="molecule type" value="Genomic_DNA"/>
</dbReference>
<evidence type="ECO:0000313" key="2">
    <source>
        <dbReference type="EMBL" id="MBB3890221.1"/>
    </source>
</evidence>
<dbReference type="RefSeq" id="WP_183770100.1">
    <property type="nucleotide sequence ID" value="NZ_JACIDK010000001.1"/>
</dbReference>
<evidence type="ECO:0000313" key="3">
    <source>
        <dbReference type="Proteomes" id="UP000530564"/>
    </source>
</evidence>
<keyword evidence="1" id="KW-0812">Transmembrane</keyword>
<keyword evidence="3" id="KW-1185">Reference proteome</keyword>
<comment type="caution">
    <text evidence="2">The sequence shown here is derived from an EMBL/GenBank/DDBJ whole genome shotgun (WGS) entry which is preliminary data.</text>
</comment>
<reference evidence="2 3" key="1">
    <citation type="submission" date="2020-08" db="EMBL/GenBank/DDBJ databases">
        <title>Genomic Encyclopedia of Type Strains, Phase IV (KMG-IV): sequencing the most valuable type-strain genomes for metagenomic binning, comparative biology and taxonomic classification.</title>
        <authorList>
            <person name="Goeker M."/>
        </authorList>
    </citation>
    <scope>NUCLEOTIDE SEQUENCE [LARGE SCALE GENOMIC DNA]</scope>
    <source>
        <strain evidence="2 3">DSM 21793</strain>
    </source>
</reference>
<gene>
    <name evidence="2" type="ORF">GGQ61_000918</name>
</gene>
<dbReference type="AlphaFoldDB" id="A0A839ZXZ2"/>
<dbReference type="Proteomes" id="UP000530564">
    <property type="component" value="Unassembled WGS sequence"/>
</dbReference>
<organism evidence="2 3">
    <name type="scientific">Phenylobacterium haematophilum</name>
    <dbReference type="NCBI Taxonomy" id="98513"/>
    <lineage>
        <taxon>Bacteria</taxon>
        <taxon>Pseudomonadati</taxon>
        <taxon>Pseudomonadota</taxon>
        <taxon>Alphaproteobacteria</taxon>
        <taxon>Caulobacterales</taxon>
        <taxon>Caulobacteraceae</taxon>
        <taxon>Phenylobacterium</taxon>
    </lineage>
</organism>
<keyword evidence="1" id="KW-1133">Transmembrane helix</keyword>
<protein>
    <submittedName>
        <fullName evidence="2">Putative secreted protein</fullName>
    </submittedName>
</protein>
<dbReference type="Pfam" id="PF07330">
    <property type="entry name" value="DUF1467"/>
    <property type="match status" value="1"/>
</dbReference>
<feature type="transmembrane region" description="Helical" evidence="1">
    <location>
        <begin position="54"/>
        <end position="74"/>
    </location>
</feature>
<sequence>MTVFTGIAIYFTIWWTVLFSVLPIGVTSHAEAGIDKGDGGDPGAPVDPKLKKKFVTTTIVSTILWVILFLVLHFKLVTLPPVPASWR</sequence>
<dbReference type="InterPro" id="IPR009935">
    <property type="entry name" value="DUF1467"/>
</dbReference>
<accession>A0A839ZXZ2</accession>
<evidence type="ECO:0000256" key="1">
    <source>
        <dbReference type="SAM" id="Phobius"/>
    </source>
</evidence>